<keyword evidence="4" id="KW-1185">Reference proteome</keyword>
<dbReference type="PANTHER" id="PTHR13833">
    <property type="match status" value="1"/>
</dbReference>
<dbReference type="EMBL" id="JBDFQZ010000007">
    <property type="protein sequence ID" value="KAK9707354.1"/>
    <property type="molecule type" value="Genomic_DNA"/>
</dbReference>
<evidence type="ECO:0000256" key="2">
    <source>
        <dbReference type="SAM" id="SignalP"/>
    </source>
</evidence>
<keyword evidence="1" id="KW-0812">Transmembrane</keyword>
<evidence type="ECO:0000313" key="4">
    <source>
        <dbReference type="Proteomes" id="UP001443914"/>
    </source>
</evidence>
<accession>A0AAW1JS81</accession>
<sequence>MAAHLSCLAFFTLFNFFIIHGYGEIIYEEGYSVKTVVDGNKLNINPHSVVFRLGFHDLILLDSSASLFYTLSFPLSQESVIKKFAGNEKGYSDGVAAMFNKPRSFTVDLKGNAYVADRDNFAIRKISRSGVTTTIAGGYLKTRGRVDGPGRNATFSPDYELTFVPEMCALLVMDHGNKLIRLINLKQEDCGSPKSGLAVGAVWASAIIIPCLVGLVIGFAIRPYIMPQDGFNLLKASRPWTSCRMKPGRQTLTPYFDTRNATVSSAFEFLRQLMMLLVSHVTLMCGFWTTRSVSSDTSSCTVSKNRVSLLDCDDSSSSGCFEVSEKYINQLKDLITCDGDVGSSSDNVLKQDVVENDGNCPRQIDDLMQESITNFTDDACESTAFDGSFLGVSTVVKRR</sequence>
<evidence type="ECO:0000313" key="3">
    <source>
        <dbReference type="EMBL" id="KAK9707354.1"/>
    </source>
</evidence>
<name>A0AAW1JS81_SAPOF</name>
<protein>
    <recommendedName>
        <fullName evidence="5">NHL repeat-containing protein</fullName>
    </recommendedName>
</protein>
<dbReference type="Gene3D" id="2.120.10.30">
    <property type="entry name" value="TolB, C-terminal domain"/>
    <property type="match status" value="1"/>
</dbReference>
<evidence type="ECO:0000256" key="1">
    <source>
        <dbReference type="SAM" id="Phobius"/>
    </source>
</evidence>
<comment type="caution">
    <text evidence="3">The sequence shown here is derived from an EMBL/GenBank/DDBJ whole genome shotgun (WGS) entry which is preliminary data.</text>
</comment>
<dbReference type="PANTHER" id="PTHR13833:SF71">
    <property type="entry name" value="NHL DOMAIN-CONTAINING PROTEIN"/>
    <property type="match status" value="1"/>
</dbReference>
<keyword evidence="1" id="KW-0472">Membrane</keyword>
<feature type="chain" id="PRO_5043901019" description="NHL repeat-containing protein" evidence="2">
    <location>
        <begin position="24"/>
        <end position="399"/>
    </location>
</feature>
<feature type="transmembrane region" description="Helical" evidence="1">
    <location>
        <begin position="197"/>
        <end position="221"/>
    </location>
</feature>
<feature type="signal peptide" evidence="2">
    <location>
        <begin position="1"/>
        <end position="23"/>
    </location>
</feature>
<keyword evidence="2" id="KW-0732">Signal</keyword>
<keyword evidence="1" id="KW-1133">Transmembrane helix</keyword>
<reference evidence="3" key="1">
    <citation type="submission" date="2024-03" db="EMBL/GenBank/DDBJ databases">
        <title>WGS assembly of Saponaria officinalis var. Norfolk2.</title>
        <authorList>
            <person name="Jenkins J."/>
            <person name="Shu S."/>
            <person name="Grimwood J."/>
            <person name="Barry K."/>
            <person name="Goodstein D."/>
            <person name="Schmutz J."/>
            <person name="Leebens-Mack J."/>
            <person name="Osbourn A."/>
        </authorList>
    </citation>
    <scope>NUCLEOTIDE SEQUENCE [LARGE SCALE GENOMIC DNA]</scope>
    <source>
        <strain evidence="3">JIC</strain>
    </source>
</reference>
<gene>
    <name evidence="3" type="ORF">RND81_07G191800</name>
</gene>
<dbReference type="InterPro" id="IPR011042">
    <property type="entry name" value="6-blade_b-propeller_TolB-like"/>
</dbReference>
<dbReference type="Proteomes" id="UP001443914">
    <property type="component" value="Unassembled WGS sequence"/>
</dbReference>
<organism evidence="3 4">
    <name type="scientific">Saponaria officinalis</name>
    <name type="common">Common soapwort</name>
    <name type="synonym">Lychnis saponaria</name>
    <dbReference type="NCBI Taxonomy" id="3572"/>
    <lineage>
        <taxon>Eukaryota</taxon>
        <taxon>Viridiplantae</taxon>
        <taxon>Streptophyta</taxon>
        <taxon>Embryophyta</taxon>
        <taxon>Tracheophyta</taxon>
        <taxon>Spermatophyta</taxon>
        <taxon>Magnoliopsida</taxon>
        <taxon>eudicotyledons</taxon>
        <taxon>Gunneridae</taxon>
        <taxon>Pentapetalae</taxon>
        <taxon>Caryophyllales</taxon>
        <taxon>Caryophyllaceae</taxon>
        <taxon>Caryophylleae</taxon>
        <taxon>Saponaria</taxon>
    </lineage>
</organism>
<dbReference type="AlphaFoldDB" id="A0AAW1JS81"/>
<evidence type="ECO:0008006" key="5">
    <source>
        <dbReference type="Google" id="ProtNLM"/>
    </source>
</evidence>
<proteinExistence type="predicted"/>
<dbReference type="SUPFAM" id="SSF101898">
    <property type="entry name" value="NHL repeat"/>
    <property type="match status" value="1"/>
</dbReference>